<comment type="caution">
    <text evidence="6">The sequence shown here is derived from an EMBL/GenBank/DDBJ whole genome shotgun (WGS) entry which is preliminary data.</text>
</comment>
<evidence type="ECO:0000313" key="6">
    <source>
        <dbReference type="EMBL" id="MBU5440165.1"/>
    </source>
</evidence>
<keyword evidence="3" id="KW-0677">Repeat</keyword>
<gene>
    <name evidence="6" type="ORF">KQI42_19410</name>
</gene>
<keyword evidence="7" id="KW-1185">Reference proteome</keyword>
<dbReference type="CDD" id="cd00093">
    <property type="entry name" value="HTH_XRE"/>
    <property type="match status" value="1"/>
</dbReference>
<dbReference type="PROSITE" id="PS50005">
    <property type="entry name" value="TPR"/>
    <property type="match status" value="1"/>
</dbReference>
<comment type="subcellular location">
    <subcellularLocation>
        <location evidence="1">Cytoplasm</location>
    </subcellularLocation>
</comment>
<proteinExistence type="predicted"/>
<organism evidence="6 7">
    <name type="scientific">Tissierella simiarum</name>
    <dbReference type="NCBI Taxonomy" id="2841534"/>
    <lineage>
        <taxon>Bacteria</taxon>
        <taxon>Bacillati</taxon>
        <taxon>Bacillota</taxon>
        <taxon>Tissierellia</taxon>
        <taxon>Tissierellales</taxon>
        <taxon>Tissierellaceae</taxon>
        <taxon>Tissierella</taxon>
    </lineage>
</organism>
<reference evidence="6 7" key="1">
    <citation type="submission" date="2021-06" db="EMBL/GenBank/DDBJ databases">
        <authorList>
            <person name="Sun Q."/>
            <person name="Li D."/>
        </authorList>
    </citation>
    <scope>NUCLEOTIDE SEQUENCE [LARGE SCALE GENOMIC DNA]</scope>
    <source>
        <strain evidence="6 7">MSJ-40</strain>
    </source>
</reference>
<evidence type="ECO:0000256" key="1">
    <source>
        <dbReference type="ARBA" id="ARBA00004496"/>
    </source>
</evidence>
<dbReference type="InterPro" id="IPR001387">
    <property type="entry name" value="Cro/C1-type_HTH"/>
</dbReference>
<sequence length="448" mass="53362">MSIMVKCNNLSIGENLKRIRTELGLKQYEITGGEITRNLISIIENNKTPLTEDNAKLICRNINKIMEDKGLDIIIEPEDIFNPDRYDAKKQSDLYIKELDNLISTKDYNIETEYINEIETFLNKWNLVDKKIRIYEILGDIYYNLRNYSKGYHYYSKGWEHTFNYPNKQFRYKLVLKLVVMCIFTNRYKEATNLCDYALLNKKDIPRKHMGILHYNNALAYKELNLIDKCLEQTSEYFKYIESTNYKELVRTFILQGLCYLEIKKYDEALKSYNKALDILHIQENLEDLCLVYVNSAEIYLKMNCKDKAIEYINKVLDNISKLNINSNYPSKLYNQIAIIYNYLNEFDLAEKYYNESLVYARKNNQNEIIKENLLQIFDLYQKSLDYKKIFELIKNHKDILLDIPLDKNILLILKTLEFHIINKGENEALQLIENLITNNEEEKEDEN</sequence>
<evidence type="ECO:0000256" key="3">
    <source>
        <dbReference type="ARBA" id="ARBA00022737"/>
    </source>
</evidence>
<dbReference type="Pfam" id="PF13181">
    <property type="entry name" value="TPR_8"/>
    <property type="match status" value="1"/>
</dbReference>
<dbReference type="SMART" id="SM00028">
    <property type="entry name" value="TPR"/>
    <property type="match status" value="4"/>
</dbReference>
<feature type="repeat" description="TPR" evidence="5">
    <location>
        <begin position="250"/>
        <end position="283"/>
    </location>
</feature>
<dbReference type="PANTHER" id="PTHR46630">
    <property type="entry name" value="TETRATRICOPEPTIDE REPEAT PROTEIN 29"/>
    <property type="match status" value="1"/>
</dbReference>
<dbReference type="EMBL" id="JAHLPM010000027">
    <property type="protein sequence ID" value="MBU5440165.1"/>
    <property type="molecule type" value="Genomic_DNA"/>
</dbReference>
<dbReference type="InterPro" id="IPR051476">
    <property type="entry name" value="Bac_ResReg_Asp_Phosphatase"/>
</dbReference>
<evidence type="ECO:0000256" key="4">
    <source>
        <dbReference type="ARBA" id="ARBA00022803"/>
    </source>
</evidence>
<dbReference type="RefSeq" id="WP_216522181.1">
    <property type="nucleotide sequence ID" value="NZ_JAHLPM010000027.1"/>
</dbReference>
<evidence type="ECO:0000256" key="5">
    <source>
        <dbReference type="PROSITE-ProRule" id="PRU00339"/>
    </source>
</evidence>
<evidence type="ECO:0000313" key="7">
    <source>
        <dbReference type="Proteomes" id="UP000749471"/>
    </source>
</evidence>
<dbReference type="Pfam" id="PF13424">
    <property type="entry name" value="TPR_12"/>
    <property type="match status" value="1"/>
</dbReference>
<name>A0ABS6EB73_9FIRM</name>
<protein>
    <submittedName>
        <fullName evidence="6">Tetratricopeptide repeat protein</fullName>
    </submittedName>
</protein>
<dbReference type="InterPro" id="IPR019734">
    <property type="entry name" value="TPR_rpt"/>
</dbReference>
<keyword evidence="4 5" id="KW-0802">TPR repeat</keyword>
<dbReference type="Proteomes" id="UP000749471">
    <property type="component" value="Unassembled WGS sequence"/>
</dbReference>
<evidence type="ECO:0000256" key="2">
    <source>
        <dbReference type="ARBA" id="ARBA00022490"/>
    </source>
</evidence>
<keyword evidence="2" id="KW-0963">Cytoplasm</keyword>
<accession>A0ABS6EB73</accession>
<dbReference type="PANTHER" id="PTHR46630:SF1">
    <property type="entry name" value="TETRATRICOPEPTIDE REPEAT PROTEIN 29"/>
    <property type="match status" value="1"/>
</dbReference>